<feature type="non-terminal residue" evidence="1">
    <location>
        <position position="53"/>
    </location>
</feature>
<evidence type="ECO:0000313" key="2">
    <source>
        <dbReference type="Proteomes" id="UP000054359"/>
    </source>
</evidence>
<gene>
    <name evidence="1" type="ORF">X975_21611</name>
</gene>
<sequence length="53" mass="5862">MLEMVTGYKMLSSSTPAQNLRRDLLLNCLLISPLDVKSMKISSSAVEGPFEVF</sequence>
<organism evidence="1 2">
    <name type="scientific">Stegodyphus mimosarum</name>
    <name type="common">African social velvet spider</name>
    <dbReference type="NCBI Taxonomy" id="407821"/>
    <lineage>
        <taxon>Eukaryota</taxon>
        <taxon>Metazoa</taxon>
        <taxon>Ecdysozoa</taxon>
        <taxon>Arthropoda</taxon>
        <taxon>Chelicerata</taxon>
        <taxon>Arachnida</taxon>
        <taxon>Araneae</taxon>
        <taxon>Araneomorphae</taxon>
        <taxon>Entelegynae</taxon>
        <taxon>Eresoidea</taxon>
        <taxon>Eresidae</taxon>
        <taxon>Stegodyphus</taxon>
    </lineage>
</organism>
<name>A0A087UVU6_STEMI</name>
<protein>
    <submittedName>
        <fullName evidence="1">Uncharacterized protein</fullName>
    </submittedName>
</protein>
<keyword evidence="2" id="KW-1185">Reference proteome</keyword>
<reference evidence="1 2" key="1">
    <citation type="submission" date="2013-11" db="EMBL/GenBank/DDBJ databases">
        <title>Genome sequencing of Stegodyphus mimosarum.</title>
        <authorList>
            <person name="Bechsgaard J."/>
        </authorList>
    </citation>
    <scope>NUCLEOTIDE SEQUENCE [LARGE SCALE GENOMIC DNA]</scope>
</reference>
<accession>A0A087UVU6</accession>
<dbReference type="EMBL" id="KK121895">
    <property type="protein sequence ID" value="KFM81485.1"/>
    <property type="molecule type" value="Genomic_DNA"/>
</dbReference>
<proteinExistence type="predicted"/>
<dbReference type="AlphaFoldDB" id="A0A087UVU6"/>
<evidence type="ECO:0000313" key="1">
    <source>
        <dbReference type="EMBL" id="KFM81485.1"/>
    </source>
</evidence>
<dbReference type="Proteomes" id="UP000054359">
    <property type="component" value="Unassembled WGS sequence"/>
</dbReference>